<name>A0A1X6NX82_PORUM</name>
<feature type="compositionally biased region" description="Pro residues" evidence="1">
    <location>
        <begin position="325"/>
        <end position="334"/>
    </location>
</feature>
<organism evidence="3 4">
    <name type="scientific">Porphyra umbilicalis</name>
    <name type="common">Purple laver</name>
    <name type="synonym">Red alga</name>
    <dbReference type="NCBI Taxonomy" id="2786"/>
    <lineage>
        <taxon>Eukaryota</taxon>
        <taxon>Rhodophyta</taxon>
        <taxon>Bangiophyceae</taxon>
        <taxon>Bangiales</taxon>
        <taxon>Bangiaceae</taxon>
        <taxon>Porphyra</taxon>
    </lineage>
</organism>
<feature type="signal peptide" evidence="2">
    <location>
        <begin position="1"/>
        <end position="25"/>
    </location>
</feature>
<accession>A0A1X6NX82</accession>
<gene>
    <name evidence="3" type="ORF">BU14_0365s0003</name>
</gene>
<feature type="region of interest" description="Disordered" evidence="1">
    <location>
        <begin position="259"/>
        <end position="334"/>
    </location>
</feature>
<evidence type="ECO:0008006" key="5">
    <source>
        <dbReference type="Google" id="ProtNLM"/>
    </source>
</evidence>
<dbReference type="AlphaFoldDB" id="A0A1X6NX82"/>
<sequence length="334" mass="35569">MRTFPFCRHAVPLVLVLLLLPDVLSDWFVEAAPPPSSSLTAPVGRPPPFPHDGAPPPSTARMALAAVSRRLKPPDIVGTYNLVFAGVNRTCAPSFTVTTEGNAIGNTDTLSAQRFPGTALRRGRAVCGPSSFITVVTTIAARSDALMGAIGMPNATSRFRVSRDVEQVVAWAHVVGFGVGSLVCGDHPPLGSDTLALWGDDPWRLESTATGELVELVEAQRHLVLMAPDSPMCIFSAEARQGGDDGGGGDYRRAASRPLRAAAPWRSPPRGWSPTGAAAGATAGTTTTAVTAKPRHPTQTVGRRPPRRRHRHRRASTFSQWASPTPCPYRRPSR</sequence>
<keyword evidence="4" id="KW-1185">Reference proteome</keyword>
<feature type="compositionally biased region" description="Low complexity" evidence="1">
    <location>
        <begin position="259"/>
        <end position="292"/>
    </location>
</feature>
<proteinExistence type="predicted"/>
<feature type="compositionally biased region" description="Pro residues" evidence="1">
    <location>
        <begin position="44"/>
        <end position="57"/>
    </location>
</feature>
<evidence type="ECO:0000256" key="1">
    <source>
        <dbReference type="SAM" id="MobiDB-lite"/>
    </source>
</evidence>
<evidence type="ECO:0000313" key="3">
    <source>
        <dbReference type="EMBL" id="OSX73234.1"/>
    </source>
</evidence>
<keyword evidence="2" id="KW-0732">Signal</keyword>
<feature type="region of interest" description="Disordered" evidence="1">
    <location>
        <begin position="36"/>
        <end position="57"/>
    </location>
</feature>
<feature type="compositionally biased region" description="Basic residues" evidence="1">
    <location>
        <begin position="304"/>
        <end position="315"/>
    </location>
</feature>
<evidence type="ECO:0000313" key="4">
    <source>
        <dbReference type="Proteomes" id="UP000218209"/>
    </source>
</evidence>
<feature type="chain" id="PRO_5012259385" description="Peptidase A1 domain-containing protein" evidence="2">
    <location>
        <begin position="26"/>
        <end position="334"/>
    </location>
</feature>
<dbReference type="Proteomes" id="UP000218209">
    <property type="component" value="Unassembled WGS sequence"/>
</dbReference>
<protein>
    <recommendedName>
        <fullName evidence="5">Peptidase A1 domain-containing protein</fullName>
    </recommendedName>
</protein>
<reference evidence="3 4" key="1">
    <citation type="submission" date="2017-03" db="EMBL/GenBank/DDBJ databases">
        <title>WGS assembly of Porphyra umbilicalis.</title>
        <authorList>
            <person name="Brawley S.H."/>
            <person name="Blouin N.A."/>
            <person name="Ficko-Blean E."/>
            <person name="Wheeler G.L."/>
            <person name="Lohr M."/>
            <person name="Goodson H.V."/>
            <person name="Jenkins J.W."/>
            <person name="Blaby-Haas C.E."/>
            <person name="Helliwell K.E."/>
            <person name="Chan C."/>
            <person name="Marriage T."/>
            <person name="Bhattacharya D."/>
            <person name="Klein A.S."/>
            <person name="Badis Y."/>
            <person name="Brodie J."/>
            <person name="Cao Y."/>
            <person name="Collen J."/>
            <person name="Dittami S.M."/>
            <person name="Gachon C.M."/>
            <person name="Green B.R."/>
            <person name="Karpowicz S."/>
            <person name="Kim J.W."/>
            <person name="Kudahl U."/>
            <person name="Lin S."/>
            <person name="Michel G."/>
            <person name="Mittag M."/>
            <person name="Olson B.J."/>
            <person name="Pangilinan J."/>
            <person name="Peng Y."/>
            <person name="Qiu H."/>
            <person name="Shu S."/>
            <person name="Singer J.T."/>
            <person name="Smith A.G."/>
            <person name="Sprecher B.N."/>
            <person name="Wagner V."/>
            <person name="Wang W."/>
            <person name="Wang Z.-Y."/>
            <person name="Yan J."/>
            <person name="Yarish C."/>
            <person name="Zoeuner-Riek S."/>
            <person name="Zhuang Y."/>
            <person name="Zou Y."/>
            <person name="Lindquist E.A."/>
            <person name="Grimwood J."/>
            <person name="Barry K."/>
            <person name="Rokhsar D.S."/>
            <person name="Schmutz J."/>
            <person name="Stiller J.W."/>
            <person name="Grossman A.R."/>
            <person name="Prochnik S.E."/>
        </authorList>
    </citation>
    <scope>NUCLEOTIDE SEQUENCE [LARGE SCALE GENOMIC DNA]</scope>
    <source>
        <strain evidence="3">4086291</strain>
    </source>
</reference>
<dbReference type="EMBL" id="KV919009">
    <property type="protein sequence ID" value="OSX73234.1"/>
    <property type="molecule type" value="Genomic_DNA"/>
</dbReference>
<evidence type="ECO:0000256" key="2">
    <source>
        <dbReference type="SAM" id="SignalP"/>
    </source>
</evidence>